<dbReference type="GO" id="GO:0047310">
    <property type="term" value="F:glutamine-scyllo-inositol transaminase activity"/>
    <property type="evidence" value="ECO:0007669"/>
    <property type="project" value="UniProtKB-EC"/>
</dbReference>
<dbReference type="SUPFAM" id="SSF53383">
    <property type="entry name" value="PLP-dependent transferases"/>
    <property type="match status" value="1"/>
</dbReference>
<name>B1ZXB9_OPITP</name>
<keyword evidence="3 4" id="KW-0663">Pyridoxal phosphate</keyword>
<keyword evidence="5" id="KW-0808">Transferase</keyword>
<evidence type="ECO:0000256" key="3">
    <source>
        <dbReference type="PIRSR" id="PIRSR000390-2"/>
    </source>
</evidence>
<feature type="active site" description="Proton acceptor" evidence="2">
    <location>
        <position position="180"/>
    </location>
</feature>
<sequence length="391" mass="43434">MPRPQRWGAAELERLSAMVTQPSLFYWRGPQTTALLDEFRRRYPLNFCFPTSSGTAALHVAIAALRLKPGDEVIVPAITDMGSVIGILYQQAVPVFADLEPQTYNLDPADVCRRITAKTRALMPVHLAGNPCDMSALMAIAREHRLQVIEDCAQAWGARWRGQPVGLQGNLACFSFNDYKHVSCGDGGLVATNQLELGTGLGKWGDKFYDRETGGRDPLELAPNYRMSEPQAAVAAAQLTKLEQIVANRHRAGTRLTEQLAGAAGLRLPSVQTADTHSYWFYLLRLDRERLAVSRDEFAQALTNAGVSCTPGYIPRPVYRYPVFQQHNFFSGHWPVRELGLTQMDYRQVRCPEAEAILEDSVKLTINEAMDDAYIDEVAAVVRDVARAAAR</sequence>
<dbReference type="HOGENOM" id="CLU_033332_2_4_0"/>
<dbReference type="eggNOG" id="COG0399">
    <property type="taxonomic scope" value="Bacteria"/>
</dbReference>
<gene>
    <name evidence="5" type="ordered locus">Oter_2890</name>
</gene>
<dbReference type="EMBL" id="CP001032">
    <property type="protein sequence ID" value="ACB76171.1"/>
    <property type="molecule type" value="Genomic_DNA"/>
</dbReference>
<protein>
    <submittedName>
        <fullName evidence="5">Glutamine--scyllo-inositol transaminase</fullName>
        <ecNumber evidence="5">2.6.1.50</ecNumber>
    </submittedName>
</protein>
<dbReference type="CDD" id="cd00616">
    <property type="entry name" value="AHBA_syn"/>
    <property type="match status" value="1"/>
</dbReference>
<accession>B1ZXB9</accession>
<dbReference type="Proteomes" id="UP000007013">
    <property type="component" value="Chromosome"/>
</dbReference>
<dbReference type="PIRSF" id="PIRSF000390">
    <property type="entry name" value="PLP_StrS"/>
    <property type="match status" value="1"/>
</dbReference>
<dbReference type="KEGG" id="ote:Oter_2890"/>
<evidence type="ECO:0000256" key="1">
    <source>
        <dbReference type="ARBA" id="ARBA00037999"/>
    </source>
</evidence>
<dbReference type="PANTHER" id="PTHR30244:SF34">
    <property type="entry name" value="DTDP-4-AMINO-4,6-DIDEOXYGALACTOSE TRANSAMINASE"/>
    <property type="match status" value="1"/>
</dbReference>
<dbReference type="InterPro" id="IPR000653">
    <property type="entry name" value="DegT/StrS_aminotransferase"/>
</dbReference>
<dbReference type="InterPro" id="IPR015422">
    <property type="entry name" value="PyrdxlP-dep_Trfase_small"/>
</dbReference>
<dbReference type="GO" id="GO:0000271">
    <property type="term" value="P:polysaccharide biosynthetic process"/>
    <property type="evidence" value="ECO:0007669"/>
    <property type="project" value="TreeGrafter"/>
</dbReference>
<dbReference type="STRING" id="452637.Oter_2890"/>
<keyword evidence="5" id="KW-0032">Aminotransferase</keyword>
<keyword evidence="6" id="KW-1185">Reference proteome</keyword>
<proteinExistence type="inferred from homology"/>
<dbReference type="Gene3D" id="3.40.640.10">
    <property type="entry name" value="Type I PLP-dependent aspartate aminotransferase-like (Major domain)"/>
    <property type="match status" value="1"/>
</dbReference>
<dbReference type="InterPro" id="IPR015421">
    <property type="entry name" value="PyrdxlP-dep_Trfase_major"/>
</dbReference>
<dbReference type="Pfam" id="PF01041">
    <property type="entry name" value="DegT_DnrJ_EryC1"/>
    <property type="match status" value="1"/>
</dbReference>
<evidence type="ECO:0000256" key="4">
    <source>
        <dbReference type="RuleBase" id="RU004508"/>
    </source>
</evidence>
<dbReference type="EC" id="2.6.1.50" evidence="5"/>
<evidence type="ECO:0000256" key="2">
    <source>
        <dbReference type="PIRSR" id="PIRSR000390-1"/>
    </source>
</evidence>
<organism evidence="5 6">
    <name type="scientific">Opitutus terrae (strain DSM 11246 / JCM 15787 / PB90-1)</name>
    <dbReference type="NCBI Taxonomy" id="452637"/>
    <lineage>
        <taxon>Bacteria</taxon>
        <taxon>Pseudomonadati</taxon>
        <taxon>Verrucomicrobiota</taxon>
        <taxon>Opitutia</taxon>
        <taxon>Opitutales</taxon>
        <taxon>Opitutaceae</taxon>
        <taxon>Opitutus</taxon>
    </lineage>
</organism>
<feature type="modified residue" description="N6-(pyridoxal phosphate)lysine" evidence="3">
    <location>
        <position position="180"/>
    </location>
</feature>
<dbReference type="AlphaFoldDB" id="B1ZXB9"/>
<dbReference type="InterPro" id="IPR015424">
    <property type="entry name" value="PyrdxlP-dep_Trfase"/>
</dbReference>
<comment type="similarity">
    <text evidence="1 4">Belongs to the DegT/DnrJ/EryC1 family.</text>
</comment>
<evidence type="ECO:0000313" key="6">
    <source>
        <dbReference type="Proteomes" id="UP000007013"/>
    </source>
</evidence>
<dbReference type="GO" id="GO:0030170">
    <property type="term" value="F:pyridoxal phosphate binding"/>
    <property type="evidence" value="ECO:0007669"/>
    <property type="project" value="TreeGrafter"/>
</dbReference>
<dbReference type="Gene3D" id="3.90.1150.10">
    <property type="entry name" value="Aspartate Aminotransferase, domain 1"/>
    <property type="match status" value="1"/>
</dbReference>
<dbReference type="PANTHER" id="PTHR30244">
    <property type="entry name" value="TRANSAMINASE"/>
    <property type="match status" value="1"/>
</dbReference>
<evidence type="ECO:0000313" key="5">
    <source>
        <dbReference type="EMBL" id="ACB76171.1"/>
    </source>
</evidence>
<reference evidence="5 6" key="1">
    <citation type="journal article" date="2011" name="J. Bacteriol.">
        <title>Genome sequence of the verrucomicrobium Opitutus terrae PB90-1, an abundant inhabitant of rice paddy soil ecosystems.</title>
        <authorList>
            <person name="van Passel M.W."/>
            <person name="Kant R."/>
            <person name="Palva A."/>
            <person name="Copeland A."/>
            <person name="Lucas S."/>
            <person name="Lapidus A."/>
            <person name="Glavina del Rio T."/>
            <person name="Pitluck S."/>
            <person name="Goltsman E."/>
            <person name="Clum A."/>
            <person name="Sun H."/>
            <person name="Schmutz J."/>
            <person name="Larimer F.W."/>
            <person name="Land M.L."/>
            <person name="Hauser L."/>
            <person name="Kyrpides N."/>
            <person name="Mikhailova N."/>
            <person name="Richardson P.P."/>
            <person name="Janssen P.H."/>
            <person name="de Vos W.M."/>
            <person name="Smidt H."/>
        </authorList>
    </citation>
    <scope>NUCLEOTIDE SEQUENCE [LARGE SCALE GENOMIC DNA]</scope>
    <source>
        <strain evidence="6">DSM 11246 / JCM 15787 / PB90-1</strain>
    </source>
</reference>